<keyword evidence="12 15" id="KW-0238">DNA-binding</keyword>
<dbReference type="Gene3D" id="3.40.1170.60">
    <property type="match status" value="1"/>
</dbReference>
<dbReference type="GO" id="GO:0006281">
    <property type="term" value="P:DNA repair"/>
    <property type="evidence" value="ECO:0007669"/>
    <property type="project" value="UniProtKB-UniRule"/>
</dbReference>
<dbReference type="FunFam" id="1.10.150.20:FF:000019">
    <property type="entry name" value="DNA polymerase IV"/>
    <property type="match status" value="1"/>
</dbReference>
<keyword evidence="5 15" id="KW-0808">Transferase</keyword>
<dbReference type="NCBIfam" id="NF002677">
    <property type="entry name" value="PRK02406.1"/>
    <property type="match status" value="1"/>
</dbReference>
<evidence type="ECO:0000256" key="14">
    <source>
        <dbReference type="ARBA" id="ARBA00049244"/>
    </source>
</evidence>
<dbReference type="InterPro" id="IPR043128">
    <property type="entry name" value="Rev_trsase/Diguanyl_cyclase"/>
</dbReference>
<dbReference type="OrthoDB" id="9808813at2"/>
<dbReference type="FunFam" id="3.40.1170.60:FF:000001">
    <property type="entry name" value="DNA polymerase IV"/>
    <property type="match status" value="1"/>
</dbReference>
<evidence type="ECO:0000256" key="8">
    <source>
        <dbReference type="ARBA" id="ARBA00022723"/>
    </source>
</evidence>
<comment type="function">
    <text evidence="15">Poorly processive, error-prone DNA polymerase involved in untargeted mutagenesis. Copies undamaged DNA at stalled replication forks, which arise in vivo from mismatched or misaligned primer ends. These misaligned primers can be extended by PolIV. Exhibits no 3'-5' exonuclease (proofreading) activity. May be involved in translesional synthesis, in conjunction with the beta clamp from PolIII.</text>
</comment>
<keyword evidence="13 15" id="KW-0234">DNA repair</keyword>
<evidence type="ECO:0000256" key="1">
    <source>
        <dbReference type="ARBA" id="ARBA00004496"/>
    </source>
</evidence>
<dbReference type="GO" id="GO:0000287">
    <property type="term" value="F:magnesium ion binding"/>
    <property type="evidence" value="ECO:0007669"/>
    <property type="project" value="UniProtKB-UniRule"/>
</dbReference>
<evidence type="ECO:0000256" key="3">
    <source>
        <dbReference type="ARBA" id="ARBA00022457"/>
    </source>
</evidence>
<accession>A0A8J2Z492</accession>
<comment type="cofactor">
    <cofactor evidence="15">
        <name>Mg(2+)</name>
        <dbReference type="ChEBI" id="CHEBI:18420"/>
    </cofactor>
    <text evidence="15">Binds 2 magnesium ions per subunit.</text>
</comment>
<evidence type="ECO:0000256" key="15">
    <source>
        <dbReference type="HAMAP-Rule" id="MF_01113"/>
    </source>
</evidence>
<keyword evidence="4 15" id="KW-0963">Cytoplasm</keyword>
<keyword evidence="8 15" id="KW-0479">Metal-binding</keyword>
<dbReference type="InterPro" id="IPR036775">
    <property type="entry name" value="DNA_pol_Y-fam_lit_finger_sf"/>
</dbReference>
<evidence type="ECO:0000256" key="5">
    <source>
        <dbReference type="ARBA" id="ARBA00022679"/>
    </source>
</evidence>
<feature type="domain" description="UmuC" evidence="16">
    <location>
        <begin position="9"/>
        <end position="190"/>
    </location>
</feature>
<dbReference type="InterPro" id="IPR022880">
    <property type="entry name" value="DNApol_IV"/>
</dbReference>
<keyword evidence="18" id="KW-1185">Reference proteome</keyword>
<dbReference type="GO" id="GO:0042276">
    <property type="term" value="P:error-prone translesion synthesis"/>
    <property type="evidence" value="ECO:0007669"/>
    <property type="project" value="TreeGrafter"/>
</dbReference>
<evidence type="ECO:0000256" key="6">
    <source>
        <dbReference type="ARBA" id="ARBA00022695"/>
    </source>
</evidence>
<gene>
    <name evidence="17" type="primary">dinP</name>
    <name evidence="15" type="synonym">dinB</name>
    <name evidence="17" type="ORF">GCM10010995_13280</name>
</gene>
<feature type="active site" evidence="15">
    <location>
        <position position="109"/>
    </location>
</feature>
<dbReference type="Gene3D" id="3.30.1490.100">
    <property type="entry name" value="DNA polymerase, Y-family, little finger domain"/>
    <property type="match status" value="1"/>
</dbReference>
<comment type="similarity">
    <text evidence="2 15">Belongs to the DNA polymerase type-Y family.</text>
</comment>
<reference evidence="17" key="2">
    <citation type="submission" date="2020-09" db="EMBL/GenBank/DDBJ databases">
        <authorList>
            <person name="Sun Q."/>
            <person name="Zhou Y."/>
        </authorList>
    </citation>
    <scope>NUCLEOTIDE SEQUENCE</scope>
    <source>
        <strain evidence="17">CGMCC 1.15758</strain>
    </source>
</reference>
<evidence type="ECO:0000256" key="12">
    <source>
        <dbReference type="ARBA" id="ARBA00023125"/>
    </source>
</evidence>
<sequence length="352" mass="39675">MSDFAARKIIHIDMDYFFAQVEEKDNPSLRDKPFAVGGNNIKRGVLCTCNYIARSYGVHSAMPTRIALQKCPELILLPTDFDKYKRVSNIIHDIFKSISPLVEPLSLDEAYIDVTNIKSHANSATLMAQAIKEEILKQTGLTASAGVAPNKLLAKIASDINKPNGLYVIRPQDVDKFTQDLPVGMLFGVGSVTENKMQKMGLNTCADLQKLDIKALEHHFGRLGTNLYDYCRGIDRRLVNPKRIRKSLGVEHTYQHDLTTKDDCLKALTQLHQELLARLKPEHTLCIEGIFIKITDNTFHKTSIERHTESSELNLYLLLFDNLYHKQSNPIRLLGLGVKLSEQPVKQIPLAL</sequence>
<dbReference type="Gene3D" id="3.30.70.270">
    <property type="match status" value="1"/>
</dbReference>
<evidence type="ECO:0000256" key="2">
    <source>
        <dbReference type="ARBA" id="ARBA00010945"/>
    </source>
</evidence>
<evidence type="ECO:0000313" key="18">
    <source>
        <dbReference type="Proteomes" id="UP000636949"/>
    </source>
</evidence>
<comment type="subcellular location">
    <subcellularLocation>
        <location evidence="1 15">Cytoplasm</location>
    </subcellularLocation>
</comment>
<dbReference type="GO" id="GO:0005829">
    <property type="term" value="C:cytosol"/>
    <property type="evidence" value="ECO:0007669"/>
    <property type="project" value="TreeGrafter"/>
</dbReference>
<feature type="site" description="Substrate discrimination" evidence="15">
    <location>
        <position position="18"/>
    </location>
</feature>
<dbReference type="SUPFAM" id="SSF56672">
    <property type="entry name" value="DNA/RNA polymerases"/>
    <property type="match status" value="1"/>
</dbReference>
<dbReference type="SUPFAM" id="SSF100879">
    <property type="entry name" value="Lesion bypass DNA polymerase (Y-family), little finger domain"/>
    <property type="match status" value="1"/>
</dbReference>
<keyword evidence="10 15" id="KW-0460">Magnesium</keyword>
<evidence type="ECO:0000256" key="10">
    <source>
        <dbReference type="ARBA" id="ARBA00022842"/>
    </source>
</evidence>
<dbReference type="Gene3D" id="1.10.150.20">
    <property type="entry name" value="5' to 3' exonuclease, C-terminal subdomain"/>
    <property type="match status" value="1"/>
</dbReference>
<evidence type="ECO:0000313" key="17">
    <source>
        <dbReference type="EMBL" id="GGF97450.1"/>
    </source>
</evidence>
<dbReference type="GO" id="GO:0003684">
    <property type="term" value="F:damaged DNA binding"/>
    <property type="evidence" value="ECO:0007669"/>
    <property type="project" value="InterPro"/>
</dbReference>
<dbReference type="PANTHER" id="PTHR11076:SF33">
    <property type="entry name" value="DNA POLYMERASE KAPPA"/>
    <property type="match status" value="1"/>
</dbReference>
<dbReference type="HAMAP" id="MF_01113">
    <property type="entry name" value="DNApol_IV"/>
    <property type="match status" value="1"/>
</dbReference>
<dbReference type="GO" id="GO:0003887">
    <property type="term" value="F:DNA-directed DNA polymerase activity"/>
    <property type="evidence" value="ECO:0007669"/>
    <property type="project" value="UniProtKB-UniRule"/>
</dbReference>
<organism evidence="17 18">
    <name type="scientific">Cysteiniphilum litorale</name>
    <dbReference type="NCBI Taxonomy" id="2056700"/>
    <lineage>
        <taxon>Bacteria</taxon>
        <taxon>Pseudomonadati</taxon>
        <taxon>Pseudomonadota</taxon>
        <taxon>Gammaproteobacteria</taxon>
        <taxon>Thiotrichales</taxon>
        <taxon>Fastidiosibacteraceae</taxon>
        <taxon>Cysteiniphilum</taxon>
    </lineage>
</organism>
<comment type="caution">
    <text evidence="17">The sequence shown here is derived from an EMBL/GenBank/DDBJ whole genome shotgun (WGS) entry which is preliminary data.</text>
</comment>
<keyword evidence="7 15" id="KW-0235">DNA replication</keyword>
<dbReference type="GO" id="GO:0006261">
    <property type="term" value="P:DNA-templated DNA replication"/>
    <property type="evidence" value="ECO:0007669"/>
    <property type="project" value="UniProtKB-UniRule"/>
</dbReference>
<keyword evidence="11 15" id="KW-0239">DNA-directed DNA polymerase</keyword>
<keyword evidence="9 15" id="KW-0227">DNA damage</keyword>
<dbReference type="Pfam" id="PF00817">
    <property type="entry name" value="IMS"/>
    <property type="match status" value="1"/>
</dbReference>
<name>A0A8J2Z492_9GAMM</name>
<dbReference type="InterPro" id="IPR017961">
    <property type="entry name" value="DNA_pol_Y-fam_little_finger"/>
</dbReference>
<protein>
    <recommendedName>
        <fullName evidence="15">DNA polymerase IV</fullName>
        <shortName evidence="15">Pol IV</shortName>
        <ecNumber evidence="15">2.7.7.7</ecNumber>
    </recommendedName>
</protein>
<evidence type="ECO:0000259" key="16">
    <source>
        <dbReference type="PROSITE" id="PS50173"/>
    </source>
</evidence>
<keyword evidence="6 15" id="KW-0548">Nucleotidyltransferase</keyword>
<dbReference type="InterPro" id="IPR050116">
    <property type="entry name" value="DNA_polymerase-Y"/>
</dbReference>
<reference evidence="17" key="1">
    <citation type="journal article" date="2014" name="Int. J. Syst. Evol. Microbiol.">
        <title>Complete genome sequence of Corynebacterium casei LMG S-19264T (=DSM 44701T), isolated from a smear-ripened cheese.</title>
        <authorList>
            <consortium name="US DOE Joint Genome Institute (JGI-PGF)"/>
            <person name="Walter F."/>
            <person name="Albersmeier A."/>
            <person name="Kalinowski J."/>
            <person name="Ruckert C."/>
        </authorList>
    </citation>
    <scope>NUCLEOTIDE SEQUENCE</scope>
    <source>
        <strain evidence="17">CGMCC 1.15758</strain>
    </source>
</reference>
<dbReference type="InterPro" id="IPR001126">
    <property type="entry name" value="UmuC"/>
</dbReference>
<proteinExistence type="inferred from homology"/>
<dbReference type="AlphaFoldDB" id="A0A8J2Z492"/>
<feature type="binding site" evidence="15">
    <location>
        <position position="108"/>
    </location>
    <ligand>
        <name>Mg(2+)</name>
        <dbReference type="ChEBI" id="CHEBI:18420"/>
    </ligand>
</feature>
<evidence type="ECO:0000256" key="7">
    <source>
        <dbReference type="ARBA" id="ARBA00022705"/>
    </source>
</evidence>
<dbReference type="InterPro" id="IPR053848">
    <property type="entry name" value="IMS_HHH_1"/>
</dbReference>
<dbReference type="Proteomes" id="UP000636949">
    <property type="component" value="Unassembled WGS sequence"/>
</dbReference>
<dbReference type="EC" id="2.7.7.7" evidence="15"/>
<comment type="catalytic activity">
    <reaction evidence="14 15">
        <text>DNA(n) + a 2'-deoxyribonucleoside 5'-triphosphate = DNA(n+1) + diphosphate</text>
        <dbReference type="Rhea" id="RHEA:22508"/>
        <dbReference type="Rhea" id="RHEA-COMP:17339"/>
        <dbReference type="Rhea" id="RHEA-COMP:17340"/>
        <dbReference type="ChEBI" id="CHEBI:33019"/>
        <dbReference type="ChEBI" id="CHEBI:61560"/>
        <dbReference type="ChEBI" id="CHEBI:173112"/>
        <dbReference type="EC" id="2.7.7.7"/>
    </reaction>
</comment>
<dbReference type="InterPro" id="IPR043502">
    <property type="entry name" value="DNA/RNA_pol_sf"/>
</dbReference>
<dbReference type="EMBL" id="BMJS01000012">
    <property type="protein sequence ID" value="GGF97450.1"/>
    <property type="molecule type" value="Genomic_DNA"/>
</dbReference>
<dbReference type="GO" id="GO:0009432">
    <property type="term" value="P:SOS response"/>
    <property type="evidence" value="ECO:0007669"/>
    <property type="project" value="UniProtKB-ARBA"/>
</dbReference>
<keyword evidence="3 15" id="KW-0515">Mutator protein</keyword>
<dbReference type="CDD" id="cd03586">
    <property type="entry name" value="PolY_Pol_IV_kappa"/>
    <property type="match status" value="1"/>
</dbReference>
<evidence type="ECO:0000256" key="4">
    <source>
        <dbReference type="ARBA" id="ARBA00022490"/>
    </source>
</evidence>
<evidence type="ECO:0000256" key="9">
    <source>
        <dbReference type="ARBA" id="ARBA00022763"/>
    </source>
</evidence>
<dbReference type="PROSITE" id="PS50173">
    <property type="entry name" value="UMUC"/>
    <property type="match status" value="1"/>
</dbReference>
<comment type="subunit">
    <text evidence="15">Monomer.</text>
</comment>
<feature type="binding site" evidence="15">
    <location>
        <position position="13"/>
    </location>
    <ligand>
        <name>Mg(2+)</name>
        <dbReference type="ChEBI" id="CHEBI:18420"/>
    </ligand>
</feature>
<dbReference type="RefSeq" id="WP_117002520.1">
    <property type="nucleotide sequence ID" value="NZ_BMJS01000012.1"/>
</dbReference>
<evidence type="ECO:0000256" key="13">
    <source>
        <dbReference type="ARBA" id="ARBA00023204"/>
    </source>
</evidence>
<dbReference type="PANTHER" id="PTHR11076">
    <property type="entry name" value="DNA REPAIR POLYMERASE UMUC / TRANSFERASE FAMILY MEMBER"/>
    <property type="match status" value="1"/>
</dbReference>
<evidence type="ECO:0000256" key="11">
    <source>
        <dbReference type="ARBA" id="ARBA00022932"/>
    </source>
</evidence>
<dbReference type="Pfam" id="PF11799">
    <property type="entry name" value="IMS_C"/>
    <property type="match status" value="1"/>
</dbReference>
<dbReference type="Pfam" id="PF21999">
    <property type="entry name" value="IMS_HHH_1"/>
    <property type="match status" value="1"/>
</dbReference>